<evidence type="ECO:0000256" key="3">
    <source>
        <dbReference type="ARBA" id="ARBA00022801"/>
    </source>
</evidence>
<feature type="domain" description="VapC50 C-terminal" evidence="6">
    <location>
        <begin position="129"/>
        <end position="182"/>
    </location>
</feature>
<dbReference type="InterPro" id="IPR058652">
    <property type="entry name" value="VapC50_C"/>
</dbReference>
<gene>
    <name evidence="7" type="ORF">EV186_106348</name>
</gene>
<evidence type="ECO:0000259" key="6">
    <source>
        <dbReference type="Pfam" id="PF26343"/>
    </source>
</evidence>
<comment type="caution">
    <text evidence="7">The sequence shown here is derived from an EMBL/GenBank/DDBJ whole genome shotgun (WGS) entry which is preliminary data.</text>
</comment>
<name>A0A4R6S412_LABRH</name>
<dbReference type="Proteomes" id="UP000295444">
    <property type="component" value="Unassembled WGS sequence"/>
</dbReference>
<dbReference type="Pfam" id="PF26343">
    <property type="entry name" value="VapC50_C"/>
    <property type="match status" value="1"/>
</dbReference>
<keyword evidence="2" id="KW-0479">Metal-binding</keyword>
<proteinExistence type="predicted"/>
<dbReference type="OrthoDB" id="113459at2"/>
<protein>
    <submittedName>
        <fullName evidence="7">PIN domain-containing protein</fullName>
    </submittedName>
</protein>
<dbReference type="InterPro" id="IPR002716">
    <property type="entry name" value="PIN_dom"/>
</dbReference>
<accession>A0A4R6S412</accession>
<dbReference type="GO" id="GO:0046872">
    <property type="term" value="F:metal ion binding"/>
    <property type="evidence" value="ECO:0007669"/>
    <property type="project" value="UniProtKB-KW"/>
</dbReference>
<evidence type="ECO:0000256" key="4">
    <source>
        <dbReference type="ARBA" id="ARBA00022842"/>
    </source>
</evidence>
<keyword evidence="4" id="KW-0460">Magnesium</keyword>
<dbReference type="GO" id="GO:0004518">
    <property type="term" value="F:nuclease activity"/>
    <property type="evidence" value="ECO:0007669"/>
    <property type="project" value="UniProtKB-KW"/>
</dbReference>
<dbReference type="EMBL" id="SNXZ01000006">
    <property type="protein sequence ID" value="TDP93954.1"/>
    <property type="molecule type" value="Genomic_DNA"/>
</dbReference>
<dbReference type="RefSeq" id="WP_133852938.1">
    <property type="nucleotide sequence ID" value="NZ_SNXZ01000006.1"/>
</dbReference>
<evidence type="ECO:0000256" key="1">
    <source>
        <dbReference type="ARBA" id="ARBA00022722"/>
    </source>
</evidence>
<dbReference type="Pfam" id="PF13470">
    <property type="entry name" value="PIN_3"/>
    <property type="match status" value="1"/>
</dbReference>
<evidence type="ECO:0000313" key="8">
    <source>
        <dbReference type="Proteomes" id="UP000295444"/>
    </source>
</evidence>
<evidence type="ECO:0000256" key="2">
    <source>
        <dbReference type="ARBA" id="ARBA00022723"/>
    </source>
</evidence>
<sequence>MAFVVLYDANVLYPSTLRDVLIRIAQGGLVQAKWTDRILDETFSSIKRNHPDIDIAKLDRTRVLMNQAVLDCLVTGYEPLEHAFELPDPDDRHVLAAAVKSQAQVIVTENIRDFPDHVLEPLGIETKTADEFLVDQYWLNEARVVSAIQQVADSWKKPPGIYEDVLDRLAASGLLEVTELLRGPGGRFT</sequence>
<keyword evidence="8" id="KW-1185">Reference proteome</keyword>
<dbReference type="GO" id="GO:0016787">
    <property type="term" value="F:hydrolase activity"/>
    <property type="evidence" value="ECO:0007669"/>
    <property type="project" value="UniProtKB-KW"/>
</dbReference>
<keyword evidence="3" id="KW-0378">Hydrolase</keyword>
<reference evidence="7 8" key="1">
    <citation type="submission" date="2019-03" db="EMBL/GenBank/DDBJ databases">
        <title>Genomic Encyclopedia of Type Strains, Phase IV (KMG-IV): sequencing the most valuable type-strain genomes for metagenomic binning, comparative biology and taxonomic classification.</title>
        <authorList>
            <person name="Goeker M."/>
        </authorList>
    </citation>
    <scope>NUCLEOTIDE SEQUENCE [LARGE SCALE GENOMIC DNA]</scope>
    <source>
        <strain evidence="7 8">DSM 45361</strain>
    </source>
</reference>
<feature type="domain" description="PIN" evidence="5">
    <location>
        <begin position="5"/>
        <end position="112"/>
    </location>
</feature>
<evidence type="ECO:0000313" key="7">
    <source>
        <dbReference type="EMBL" id="TDP93954.1"/>
    </source>
</evidence>
<keyword evidence="1" id="KW-0540">Nuclease</keyword>
<organism evidence="7 8">
    <name type="scientific">Labedaea rhizosphaerae</name>
    <dbReference type="NCBI Taxonomy" id="598644"/>
    <lineage>
        <taxon>Bacteria</taxon>
        <taxon>Bacillati</taxon>
        <taxon>Actinomycetota</taxon>
        <taxon>Actinomycetes</taxon>
        <taxon>Pseudonocardiales</taxon>
        <taxon>Pseudonocardiaceae</taxon>
        <taxon>Labedaea</taxon>
    </lineage>
</organism>
<evidence type="ECO:0000259" key="5">
    <source>
        <dbReference type="Pfam" id="PF13470"/>
    </source>
</evidence>
<dbReference type="AlphaFoldDB" id="A0A4R6S412"/>